<dbReference type="PANTHER" id="PTHR34203:SF15">
    <property type="entry name" value="SLL1173 PROTEIN"/>
    <property type="match status" value="1"/>
</dbReference>
<dbReference type="GO" id="GO:0032259">
    <property type="term" value="P:methylation"/>
    <property type="evidence" value="ECO:0007669"/>
    <property type="project" value="UniProtKB-KW"/>
</dbReference>
<dbReference type="KEGG" id="plue:EWM63_17765"/>
<dbReference type="GO" id="GO:0008168">
    <property type="term" value="F:methyltransferase activity"/>
    <property type="evidence" value="ECO:0007669"/>
    <property type="project" value="UniProtKB-KW"/>
</dbReference>
<dbReference type="InterPro" id="IPR006342">
    <property type="entry name" value="FkbM_mtfrase"/>
</dbReference>
<proteinExistence type="predicted"/>
<dbReference type="PANTHER" id="PTHR34203">
    <property type="entry name" value="METHYLTRANSFERASE, FKBM FAMILY PROTEIN"/>
    <property type="match status" value="1"/>
</dbReference>
<gene>
    <name evidence="3" type="ORF">EWM63_17765</name>
</gene>
<dbReference type="AlphaFoldDB" id="A0A4P6KZC8"/>
<dbReference type="NCBIfam" id="TIGR01444">
    <property type="entry name" value="fkbM_fam"/>
    <property type="match status" value="1"/>
</dbReference>
<dbReference type="InterPro" id="IPR029063">
    <property type="entry name" value="SAM-dependent_MTases_sf"/>
</dbReference>
<sequence length="447" mass="50230">MSFISYSQNFEDVLLWRALGHVQNGCYIDVGANDPVLHSVTKAFYDAGWHGINIEPMPSYRQPFEQQRPRDINLTCAAGAAPGELILFEVPSMNGWATTDAGVAAMHRAQGYEVTETHVPVHTLAAICEQHAPRDIHFLKIDVEGFEAEVLKGMDFERFRPWIVVVEATLPGSRETNHDTWEHLVTPHRYRFAYFDGLNRYYVAEEHAGLMAALTVQANVFDEFVSHHLVAAQEENSTLAAQVGSHWQRVEQQSALLEERGQQLDHAARELERIDAALREAAQAIAAGHEKAEELSAEIRAAQDREKALHADLLRTDEWGRNLEQRLLAVYASTSWRITAPLRYIARRGPDSLPNMARRKAKGAARRTLRWLTAQESLRRTLLPVIDRSPWLQACVARFLTAAKSATADTPAATAAVPHQLRDLPQSARTVLADLQRTYQKQDQAKS</sequence>
<organism evidence="3 4">
    <name type="scientific">Pseudoduganella lutea</name>
    <dbReference type="NCBI Taxonomy" id="321985"/>
    <lineage>
        <taxon>Bacteria</taxon>
        <taxon>Pseudomonadati</taxon>
        <taxon>Pseudomonadota</taxon>
        <taxon>Betaproteobacteria</taxon>
        <taxon>Burkholderiales</taxon>
        <taxon>Oxalobacteraceae</taxon>
        <taxon>Telluria group</taxon>
        <taxon>Pseudoduganella</taxon>
    </lineage>
</organism>
<keyword evidence="4" id="KW-1185">Reference proteome</keyword>
<name>A0A4P6KZC8_9BURK</name>
<reference evidence="3 4" key="1">
    <citation type="submission" date="2019-02" db="EMBL/GenBank/DDBJ databases">
        <title>Draft Genome Sequences of Six Type Strains of the Genus Massilia.</title>
        <authorList>
            <person name="Miess H."/>
            <person name="Frediansyhah A."/>
            <person name="Gross H."/>
        </authorList>
    </citation>
    <scope>NUCLEOTIDE SEQUENCE [LARGE SCALE GENOMIC DNA]</scope>
    <source>
        <strain evidence="3 4">DSM 17473</strain>
    </source>
</reference>
<evidence type="ECO:0000313" key="3">
    <source>
        <dbReference type="EMBL" id="QBE64609.1"/>
    </source>
</evidence>
<dbReference type="OrthoDB" id="9810122at2"/>
<dbReference type="RefSeq" id="WP_130187726.1">
    <property type="nucleotide sequence ID" value="NZ_CP035913.1"/>
</dbReference>
<feature type="domain" description="Methyltransferase FkbM" evidence="2">
    <location>
        <begin position="29"/>
        <end position="191"/>
    </location>
</feature>
<dbReference type="SUPFAM" id="SSF53335">
    <property type="entry name" value="S-adenosyl-L-methionine-dependent methyltransferases"/>
    <property type="match status" value="1"/>
</dbReference>
<dbReference type="Pfam" id="PF05050">
    <property type="entry name" value="Methyltransf_21"/>
    <property type="match status" value="1"/>
</dbReference>
<evidence type="ECO:0000259" key="2">
    <source>
        <dbReference type="Pfam" id="PF05050"/>
    </source>
</evidence>
<feature type="coiled-coil region" evidence="1">
    <location>
        <begin position="264"/>
        <end position="312"/>
    </location>
</feature>
<evidence type="ECO:0000256" key="1">
    <source>
        <dbReference type="SAM" id="Coils"/>
    </source>
</evidence>
<protein>
    <submittedName>
        <fullName evidence="3">FkbM family methyltransferase</fullName>
    </submittedName>
</protein>
<dbReference type="Proteomes" id="UP000290637">
    <property type="component" value="Chromosome"/>
</dbReference>
<keyword evidence="3" id="KW-0489">Methyltransferase</keyword>
<keyword evidence="1" id="KW-0175">Coiled coil</keyword>
<dbReference type="InterPro" id="IPR052514">
    <property type="entry name" value="SAM-dependent_MTase"/>
</dbReference>
<accession>A0A4P6KZC8</accession>
<keyword evidence="3" id="KW-0808">Transferase</keyword>
<dbReference type="EMBL" id="CP035913">
    <property type="protein sequence ID" value="QBE64609.1"/>
    <property type="molecule type" value="Genomic_DNA"/>
</dbReference>
<evidence type="ECO:0000313" key="4">
    <source>
        <dbReference type="Proteomes" id="UP000290637"/>
    </source>
</evidence>
<dbReference type="Gene3D" id="3.40.50.150">
    <property type="entry name" value="Vaccinia Virus protein VP39"/>
    <property type="match status" value="1"/>
</dbReference>